<dbReference type="Gene3D" id="1.10.3300.10">
    <property type="entry name" value="Jann2411-like domain"/>
    <property type="match status" value="1"/>
</dbReference>
<dbReference type="InterPro" id="IPR023286">
    <property type="entry name" value="ABATE_dom_sf"/>
</dbReference>
<dbReference type="InterPro" id="IPR010852">
    <property type="entry name" value="ABATE"/>
</dbReference>
<name>A0A7L4YK49_9ACTN</name>
<dbReference type="OrthoDB" id="3211108at2"/>
<protein>
    <recommendedName>
        <fullName evidence="2">Zinc finger CGNR domain-containing protein</fullName>
    </recommendedName>
</protein>
<feature type="region of interest" description="Disordered" evidence="1">
    <location>
        <begin position="203"/>
        <end position="223"/>
    </location>
</feature>
<reference evidence="3 4" key="1">
    <citation type="journal article" date="2018" name="Int. J. Syst. Evol. Microbiol.">
        <title>Epidermidibacterium keratini gen. nov., sp. nov., a member of the family Sporichthyaceae, isolated from keratin epidermis.</title>
        <authorList>
            <person name="Lee D.G."/>
            <person name="Trujillo M.E."/>
            <person name="Kang S."/>
            <person name="Nam J.J."/>
            <person name="Kim Y.J."/>
        </authorList>
    </citation>
    <scope>NUCLEOTIDE SEQUENCE [LARGE SCALE GENOMIC DNA]</scope>
    <source>
        <strain evidence="3 4">EPI-7</strain>
    </source>
</reference>
<dbReference type="Pfam" id="PF07336">
    <property type="entry name" value="ABATE"/>
    <property type="match status" value="1"/>
</dbReference>
<evidence type="ECO:0000259" key="2">
    <source>
        <dbReference type="Pfam" id="PF11706"/>
    </source>
</evidence>
<evidence type="ECO:0000256" key="1">
    <source>
        <dbReference type="SAM" id="MobiDB-lite"/>
    </source>
</evidence>
<evidence type="ECO:0000313" key="3">
    <source>
        <dbReference type="EMBL" id="QHB99427.1"/>
    </source>
</evidence>
<evidence type="ECO:0000313" key="4">
    <source>
        <dbReference type="Proteomes" id="UP000463857"/>
    </source>
</evidence>
<feature type="domain" description="Zinc finger CGNR" evidence="2">
    <location>
        <begin position="169"/>
        <end position="208"/>
    </location>
</feature>
<dbReference type="PANTHER" id="PTHR35525">
    <property type="entry name" value="BLL6575 PROTEIN"/>
    <property type="match status" value="1"/>
</dbReference>
<dbReference type="KEGG" id="eke:EK0264_03440"/>
<dbReference type="InterPro" id="IPR021005">
    <property type="entry name" value="Znf_CGNR"/>
</dbReference>
<dbReference type="AlphaFoldDB" id="A0A7L4YK49"/>
<gene>
    <name evidence="3" type="ORF">EK0264_03440</name>
</gene>
<feature type="compositionally biased region" description="Basic and acidic residues" evidence="1">
    <location>
        <begin position="212"/>
        <end position="223"/>
    </location>
</feature>
<dbReference type="RefSeq" id="WP_159542929.1">
    <property type="nucleotide sequence ID" value="NZ_CP047156.1"/>
</dbReference>
<dbReference type="EMBL" id="CP047156">
    <property type="protein sequence ID" value="QHB99427.1"/>
    <property type="molecule type" value="Genomic_DNA"/>
</dbReference>
<dbReference type="PANTHER" id="PTHR35525:SF3">
    <property type="entry name" value="BLL6575 PROTEIN"/>
    <property type="match status" value="1"/>
</dbReference>
<dbReference type="InParanoid" id="A0A7L4YK49"/>
<keyword evidence="4" id="KW-1185">Reference proteome</keyword>
<dbReference type="Proteomes" id="UP000463857">
    <property type="component" value="Chromosome"/>
</dbReference>
<organism evidence="3 4">
    <name type="scientific">Epidermidibacterium keratini</name>
    <dbReference type="NCBI Taxonomy" id="1891644"/>
    <lineage>
        <taxon>Bacteria</taxon>
        <taxon>Bacillati</taxon>
        <taxon>Actinomycetota</taxon>
        <taxon>Actinomycetes</taxon>
        <taxon>Sporichthyales</taxon>
        <taxon>Sporichthyaceae</taxon>
        <taxon>Epidermidibacterium</taxon>
    </lineage>
</organism>
<sequence length="223" mass="24822">MPSDLVPRPPYLGEPLAVELMNSIWADRSGVHDALSTSGGVEEWLRRAPQIPGCAEGELHRWLTTARRRDLDEIRGRLRDLRASLRRLAAAQTEDLREHATSPLNDVDQAVIDINAAAAQAPHWSRLVWPDGVEPAREVHTDSKIGVAITAGIAEHAIELFSGDQRRDLRACMAPGCVLYFIKQHPRREWCSATCGNRARAARHYQRHKASDRRPAATDGRPG</sequence>
<dbReference type="Pfam" id="PF11706">
    <property type="entry name" value="zf-CGNR"/>
    <property type="match status" value="1"/>
</dbReference>
<dbReference type="SUPFAM" id="SSF160904">
    <property type="entry name" value="Jann2411-like"/>
    <property type="match status" value="1"/>
</dbReference>
<accession>A0A7L4YK49</accession>
<proteinExistence type="predicted"/>